<keyword evidence="4" id="KW-1185">Reference proteome</keyword>
<accession>A0ABR3FB57</accession>
<organism evidence="3 4">
    <name type="scientific">Marasmius crinis-equi</name>
    <dbReference type="NCBI Taxonomy" id="585013"/>
    <lineage>
        <taxon>Eukaryota</taxon>
        <taxon>Fungi</taxon>
        <taxon>Dikarya</taxon>
        <taxon>Basidiomycota</taxon>
        <taxon>Agaricomycotina</taxon>
        <taxon>Agaricomycetes</taxon>
        <taxon>Agaricomycetidae</taxon>
        <taxon>Agaricales</taxon>
        <taxon>Marasmiineae</taxon>
        <taxon>Marasmiaceae</taxon>
        <taxon>Marasmius</taxon>
    </lineage>
</organism>
<dbReference type="InterPro" id="IPR029070">
    <property type="entry name" value="Chitinase_insertion_sf"/>
</dbReference>
<protein>
    <recommendedName>
        <fullName evidence="2">GH18 domain-containing protein</fullName>
    </recommendedName>
</protein>
<comment type="caution">
    <text evidence="3">The sequence shown here is derived from an EMBL/GenBank/DDBJ whole genome shotgun (WGS) entry which is preliminary data.</text>
</comment>
<evidence type="ECO:0000313" key="4">
    <source>
        <dbReference type="Proteomes" id="UP001465976"/>
    </source>
</evidence>
<evidence type="ECO:0000259" key="2">
    <source>
        <dbReference type="PROSITE" id="PS51910"/>
    </source>
</evidence>
<evidence type="ECO:0000256" key="1">
    <source>
        <dbReference type="SAM" id="SignalP"/>
    </source>
</evidence>
<dbReference type="Gene3D" id="3.20.20.80">
    <property type="entry name" value="Glycosidases"/>
    <property type="match status" value="2"/>
</dbReference>
<dbReference type="InterPro" id="IPR050314">
    <property type="entry name" value="Glycosyl_Hydrlase_18"/>
</dbReference>
<sequence length="423" mass="46025">MSPQPFIMRSTAAFFLISLIAIFSSKALGGAPLVSQAWYAGRYAKDFPPSQVSWSKYTHMTYAFAAPTNDIRTLGLENSEPDTLVGFVKTAKANSVKALLSIGGYSGSIYWSSAVGSSQNRTAFVKTVTDYAVQYDLDGLDFVWEFPDRRTLGCNIVDPNDTSNFISFLEELRQHPIGQCLTLTAGVSIAPYNDATGKPSTDLSRLANVLDYIVLLNYNIWGPWFSSVGPNAPLNDTCAAPANQRGSGVRAVAQWHEAGVPYEKILLGLPTYGHSYSVKKTDAFKNGSTTELAEYPAFNHDVHPAGDRWDDPAGFVDPCGVSNPAAGEFSVSCRLINFWGLIENGFLNEDGTPEYPHRFDQCSKGAFVYDPDKEVMVSYDSVESWAAKGKYIASAGLGGFAIWQAGGDYHDLLLDSVHRASGM</sequence>
<dbReference type="Gene3D" id="3.10.50.10">
    <property type="match status" value="1"/>
</dbReference>
<dbReference type="EMBL" id="JBAHYK010000623">
    <property type="protein sequence ID" value="KAL0572495.1"/>
    <property type="molecule type" value="Genomic_DNA"/>
</dbReference>
<dbReference type="PROSITE" id="PS51910">
    <property type="entry name" value="GH18_2"/>
    <property type="match status" value="1"/>
</dbReference>
<dbReference type="Proteomes" id="UP001465976">
    <property type="component" value="Unassembled WGS sequence"/>
</dbReference>
<dbReference type="PANTHER" id="PTHR11177:SF317">
    <property type="entry name" value="CHITINASE 12-RELATED"/>
    <property type="match status" value="1"/>
</dbReference>
<dbReference type="InterPro" id="IPR001223">
    <property type="entry name" value="Glyco_hydro18_cat"/>
</dbReference>
<reference evidence="3 4" key="1">
    <citation type="submission" date="2024-02" db="EMBL/GenBank/DDBJ databases">
        <title>A draft genome for the cacao thread blight pathogen Marasmius crinis-equi.</title>
        <authorList>
            <person name="Cohen S.P."/>
            <person name="Baruah I.K."/>
            <person name="Amoako-Attah I."/>
            <person name="Bukari Y."/>
            <person name="Meinhardt L.W."/>
            <person name="Bailey B.A."/>
        </authorList>
    </citation>
    <scope>NUCLEOTIDE SEQUENCE [LARGE SCALE GENOMIC DNA]</scope>
    <source>
        <strain evidence="3 4">GH-76</strain>
    </source>
</reference>
<dbReference type="InterPro" id="IPR011583">
    <property type="entry name" value="Chitinase_II/V-like_cat"/>
</dbReference>
<dbReference type="Pfam" id="PF00704">
    <property type="entry name" value="Glyco_hydro_18"/>
    <property type="match status" value="1"/>
</dbReference>
<feature type="domain" description="GH18" evidence="2">
    <location>
        <begin position="33"/>
        <end position="423"/>
    </location>
</feature>
<keyword evidence="1" id="KW-0732">Signal</keyword>
<dbReference type="SUPFAM" id="SSF51445">
    <property type="entry name" value="(Trans)glycosidases"/>
    <property type="match status" value="1"/>
</dbReference>
<proteinExistence type="predicted"/>
<dbReference type="InterPro" id="IPR017853">
    <property type="entry name" value="GH"/>
</dbReference>
<name>A0ABR3FB57_9AGAR</name>
<feature type="chain" id="PRO_5046972070" description="GH18 domain-containing protein" evidence="1">
    <location>
        <begin position="30"/>
        <end position="423"/>
    </location>
</feature>
<dbReference type="PANTHER" id="PTHR11177">
    <property type="entry name" value="CHITINASE"/>
    <property type="match status" value="1"/>
</dbReference>
<gene>
    <name evidence="3" type="ORF">V5O48_009460</name>
</gene>
<feature type="signal peptide" evidence="1">
    <location>
        <begin position="1"/>
        <end position="29"/>
    </location>
</feature>
<evidence type="ECO:0000313" key="3">
    <source>
        <dbReference type="EMBL" id="KAL0572495.1"/>
    </source>
</evidence>
<dbReference type="SMART" id="SM00636">
    <property type="entry name" value="Glyco_18"/>
    <property type="match status" value="1"/>
</dbReference>